<keyword evidence="3" id="KW-1185">Reference proteome</keyword>
<sequence length="190" mass="21831">MCFVNDIAWISVVINHSTVDVSSIYSVVLSFIGLVISGLFLSKFKSPSWLTPESLLKWSVYLFSFLLIVNIPYAILKIYSLINYNYQDPTNYYASYLYSNTSPSSKYTVSYFYDNLSSDYKFKISISEFGYVNLIISIIYSWLLIFSYVAVLILMCISKFVKDMVQQGMDEQLMSANVVHEDSNKNQNVV</sequence>
<organism evidence="2 3">
    <name type="scientific">Gigaspora rosea</name>
    <dbReference type="NCBI Taxonomy" id="44941"/>
    <lineage>
        <taxon>Eukaryota</taxon>
        <taxon>Fungi</taxon>
        <taxon>Fungi incertae sedis</taxon>
        <taxon>Mucoromycota</taxon>
        <taxon>Glomeromycotina</taxon>
        <taxon>Glomeromycetes</taxon>
        <taxon>Diversisporales</taxon>
        <taxon>Gigasporaceae</taxon>
        <taxon>Gigaspora</taxon>
    </lineage>
</organism>
<keyword evidence="1" id="KW-0472">Membrane</keyword>
<feature type="transmembrane region" description="Helical" evidence="1">
    <location>
        <begin position="61"/>
        <end position="82"/>
    </location>
</feature>
<evidence type="ECO:0000313" key="2">
    <source>
        <dbReference type="EMBL" id="RIB29917.1"/>
    </source>
</evidence>
<gene>
    <name evidence="2" type="ORF">C2G38_2055431</name>
</gene>
<evidence type="ECO:0000313" key="3">
    <source>
        <dbReference type="Proteomes" id="UP000266673"/>
    </source>
</evidence>
<feature type="transmembrane region" description="Helical" evidence="1">
    <location>
        <begin position="23"/>
        <end position="41"/>
    </location>
</feature>
<dbReference type="OrthoDB" id="10336090at2759"/>
<accession>A0A397W8L7</accession>
<keyword evidence="1" id="KW-0812">Transmembrane</keyword>
<dbReference type="EMBL" id="QKWP01000026">
    <property type="protein sequence ID" value="RIB29917.1"/>
    <property type="molecule type" value="Genomic_DNA"/>
</dbReference>
<reference evidence="2 3" key="1">
    <citation type="submission" date="2018-06" db="EMBL/GenBank/DDBJ databases">
        <title>Comparative genomics reveals the genomic features of Rhizophagus irregularis, R. cerebriforme, R. diaphanum and Gigaspora rosea, and their symbiotic lifestyle signature.</title>
        <authorList>
            <person name="Morin E."/>
            <person name="San Clemente H."/>
            <person name="Chen E.C.H."/>
            <person name="De La Providencia I."/>
            <person name="Hainaut M."/>
            <person name="Kuo A."/>
            <person name="Kohler A."/>
            <person name="Murat C."/>
            <person name="Tang N."/>
            <person name="Roy S."/>
            <person name="Loubradou J."/>
            <person name="Henrissat B."/>
            <person name="Grigoriev I.V."/>
            <person name="Corradi N."/>
            <person name="Roux C."/>
            <person name="Martin F.M."/>
        </authorList>
    </citation>
    <scope>NUCLEOTIDE SEQUENCE [LARGE SCALE GENOMIC DNA]</scope>
    <source>
        <strain evidence="2 3">DAOM 194757</strain>
    </source>
</reference>
<comment type="caution">
    <text evidence="2">The sequence shown here is derived from an EMBL/GenBank/DDBJ whole genome shotgun (WGS) entry which is preliminary data.</text>
</comment>
<protein>
    <submittedName>
        <fullName evidence="2">Uncharacterized protein</fullName>
    </submittedName>
</protein>
<name>A0A397W8L7_9GLOM</name>
<evidence type="ECO:0000256" key="1">
    <source>
        <dbReference type="SAM" id="Phobius"/>
    </source>
</evidence>
<dbReference type="AlphaFoldDB" id="A0A397W8L7"/>
<feature type="transmembrane region" description="Helical" evidence="1">
    <location>
        <begin position="131"/>
        <end position="157"/>
    </location>
</feature>
<dbReference type="Proteomes" id="UP000266673">
    <property type="component" value="Unassembled WGS sequence"/>
</dbReference>
<proteinExistence type="predicted"/>
<keyword evidence="1" id="KW-1133">Transmembrane helix</keyword>